<dbReference type="Gene3D" id="1.10.10.10">
    <property type="entry name" value="Winged helix-like DNA-binding domain superfamily/Winged helix DNA-binding domain"/>
    <property type="match status" value="1"/>
</dbReference>
<dbReference type="Pfam" id="PF04433">
    <property type="entry name" value="SWIRM"/>
    <property type="match status" value="1"/>
</dbReference>
<dbReference type="PANTHER" id="PTHR12802:SF41">
    <property type="entry name" value="BRAHMA ASSOCIATED PROTEIN 155 KDA"/>
    <property type="match status" value="1"/>
</dbReference>
<dbReference type="PROSITE" id="PS50934">
    <property type="entry name" value="SWIRM"/>
    <property type="match status" value="1"/>
</dbReference>
<keyword evidence="7" id="KW-1185">Reference proteome</keyword>
<protein>
    <recommendedName>
        <fullName evidence="5">SWIRM domain-containing protein</fullName>
    </recommendedName>
</protein>
<evidence type="ECO:0000313" key="6">
    <source>
        <dbReference type="EMBL" id="KAF0727606.1"/>
    </source>
</evidence>
<dbReference type="AlphaFoldDB" id="A0A6G0WK46"/>
<evidence type="ECO:0000256" key="2">
    <source>
        <dbReference type="ARBA" id="ARBA00023163"/>
    </source>
</evidence>
<keyword evidence="1" id="KW-0805">Transcription regulation</keyword>
<dbReference type="FunFam" id="1.10.10.10:FF:000020">
    <property type="entry name" value="SWI/SNF complex subunit SMARCC2 isoform c"/>
    <property type="match status" value="1"/>
</dbReference>
<organism evidence="6 7">
    <name type="scientific">Aphanomyces euteiches</name>
    <dbReference type="NCBI Taxonomy" id="100861"/>
    <lineage>
        <taxon>Eukaryota</taxon>
        <taxon>Sar</taxon>
        <taxon>Stramenopiles</taxon>
        <taxon>Oomycota</taxon>
        <taxon>Saprolegniomycetes</taxon>
        <taxon>Saprolegniales</taxon>
        <taxon>Verrucalvaceae</taxon>
        <taxon>Aphanomyces</taxon>
    </lineage>
</organism>
<proteinExistence type="predicted"/>
<feature type="region of interest" description="Disordered" evidence="4">
    <location>
        <begin position="562"/>
        <end position="586"/>
    </location>
</feature>
<dbReference type="SMART" id="SM00717">
    <property type="entry name" value="SANT"/>
    <property type="match status" value="1"/>
</dbReference>
<evidence type="ECO:0000313" key="7">
    <source>
        <dbReference type="Proteomes" id="UP000481153"/>
    </source>
</evidence>
<dbReference type="CDD" id="cd00167">
    <property type="entry name" value="SANT"/>
    <property type="match status" value="1"/>
</dbReference>
<feature type="domain" description="SWIRM" evidence="5">
    <location>
        <begin position="262"/>
        <end position="358"/>
    </location>
</feature>
<dbReference type="InterPro" id="IPR009057">
    <property type="entry name" value="Homeodomain-like_sf"/>
</dbReference>
<reference evidence="6 7" key="1">
    <citation type="submission" date="2019-07" db="EMBL/GenBank/DDBJ databases">
        <title>Genomics analysis of Aphanomyces spp. identifies a new class of oomycete effector associated with host adaptation.</title>
        <authorList>
            <person name="Gaulin E."/>
        </authorList>
    </citation>
    <scope>NUCLEOTIDE SEQUENCE [LARGE SCALE GENOMIC DNA]</scope>
    <source>
        <strain evidence="6 7">ATCC 201684</strain>
    </source>
</reference>
<dbReference type="InterPro" id="IPR032451">
    <property type="entry name" value="SMARCC_C"/>
</dbReference>
<keyword evidence="2" id="KW-0804">Transcription</keyword>
<dbReference type="PANTHER" id="PTHR12802">
    <property type="entry name" value="SWI/SNF COMPLEX-RELATED"/>
    <property type="match status" value="1"/>
</dbReference>
<evidence type="ECO:0000256" key="1">
    <source>
        <dbReference type="ARBA" id="ARBA00023015"/>
    </source>
</evidence>
<dbReference type="EMBL" id="VJMJ01000193">
    <property type="protein sequence ID" value="KAF0727606.1"/>
    <property type="molecule type" value="Genomic_DNA"/>
</dbReference>
<dbReference type="InterPro" id="IPR001005">
    <property type="entry name" value="SANT/Myb"/>
</dbReference>
<name>A0A6G0WK46_9STRA</name>
<gene>
    <name evidence="6" type="ORF">Ae201684_014431</name>
</gene>
<comment type="caution">
    <text evidence="6">The sequence shown here is derived from an EMBL/GenBank/DDBJ whole genome shotgun (WGS) entry which is preliminary data.</text>
</comment>
<accession>A0A6G0WK46</accession>
<dbReference type="Pfam" id="PF16495">
    <property type="entry name" value="SWIRM-assoc_1"/>
    <property type="match status" value="1"/>
</dbReference>
<sequence>MAEAAIKLDRPIPGETRDDDGFRKAALQVVDNLTQETLQKLVALRQSGVLPGLFFRDTTFLTSYVLPLLPLAVDSSKVVDHVKETATKNNDTSVVTLLSRSNVELTTQDVQINHDGYRAVGALGDYTVVHWPGLPDAFDTYVLGVPSPTHPETIDLLIAATAVSSDFNKAMTKYAPMWVNPLDFALNSTQTFHSGSIVPPPPKKRKVDTTILQRLQGDAASAVATLLKESAQPASNPLLYGHLNPSPAPTVKTAFGVDQPSVVVPSCSRWFSLHSVHPLEKRMLPEFFQDNKSKTPQIYMTYRNYMVNASRAAPHVYLTATACRRNLAGDACSILRVHEFLTHWGLINYNVPAHAAPQGVPPTTSFDMPPVVQAPLAIAQEFSCESCGQPRVDYELTADAKRKERIVQHGMPLRKLDAWGVRPGSGICDQCFAKHKFPSHLDPSDFAAVTPFLSVSSWSDDEIDRLLDALNKMDTTTAIDWNEVALVVGKPAKDCVAQFLKLPLESHAQKPQEQPPAHPTSKARVNYPYISAVSDVAEIVASADPSLVQAATAAAIAHLDKLNQPKQDPARETKGTTAATTGGAQALAKSAKDAGMTIKEEASTHEAAAKTQTTAAVAVAVLAARAHGIAKQEEGTVKELMADLLQCQMQHIQLKLKSLEYLESALQAERDQLSKERYELYVDKLNTAQAKLSASIDE</sequence>
<dbReference type="SUPFAM" id="SSF46689">
    <property type="entry name" value="Homeodomain-like"/>
    <property type="match status" value="2"/>
</dbReference>
<evidence type="ECO:0000259" key="5">
    <source>
        <dbReference type="PROSITE" id="PS50934"/>
    </source>
</evidence>
<keyword evidence="3" id="KW-0539">Nucleus</keyword>
<feature type="compositionally biased region" description="Basic and acidic residues" evidence="4">
    <location>
        <begin position="562"/>
        <end position="574"/>
    </location>
</feature>
<feature type="compositionally biased region" description="Low complexity" evidence="4">
    <location>
        <begin position="575"/>
        <end position="586"/>
    </location>
</feature>
<dbReference type="GO" id="GO:0005634">
    <property type="term" value="C:nucleus"/>
    <property type="evidence" value="ECO:0007669"/>
    <property type="project" value="UniProtKB-ARBA"/>
</dbReference>
<dbReference type="InterPro" id="IPR007526">
    <property type="entry name" value="SWIRM"/>
</dbReference>
<dbReference type="Proteomes" id="UP000481153">
    <property type="component" value="Unassembled WGS sequence"/>
</dbReference>
<evidence type="ECO:0000256" key="4">
    <source>
        <dbReference type="SAM" id="MobiDB-lite"/>
    </source>
</evidence>
<dbReference type="InterPro" id="IPR036388">
    <property type="entry name" value="WH-like_DNA-bd_sf"/>
</dbReference>
<dbReference type="VEuPathDB" id="FungiDB:AeMF1_021628"/>
<dbReference type="Gene3D" id="1.10.10.60">
    <property type="entry name" value="Homeodomain-like"/>
    <property type="match status" value="1"/>
</dbReference>
<evidence type="ECO:0000256" key="3">
    <source>
        <dbReference type="ARBA" id="ARBA00023242"/>
    </source>
</evidence>